<dbReference type="EMBL" id="JAUJYO010000012">
    <property type="protein sequence ID" value="KAK1302601.1"/>
    <property type="molecule type" value="Genomic_DNA"/>
</dbReference>
<reference evidence="2" key="1">
    <citation type="journal article" date="2023" name="Nat. Commun.">
        <title>Diploid and tetraploid genomes of Acorus and the evolution of monocots.</title>
        <authorList>
            <person name="Ma L."/>
            <person name="Liu K.W."/>
            <person name="Li Z."/>
            <person name="Hsiao Y.Y."/>
            <person name="Qi Y."/>
            <person name="Fu T."/>
            <person name="Tang G.D."/>
            <person name="Zhang D."/>
            <person name="Sun W.H."/>
            <person name="Liu D.K."/>
            <person name="Li Y."/>
            <person name="Chen G.Z."/>
            <person name="Liu X.D."/>
            <person name="Liao X.Y."/>
            <person name="Jiang Y.T."/>
            <person name="Yu X."/>
            <person name="Hao Y."/>
            <person name="Huang J."/>
            <person name="Zhao X.W."/>
            <person name="Ke S."/>
            <person name="Chen Y.Y."/>
            <person name="Wu W.L."/>
            <person name="Hsu J.L."/>
            <person name="Lin Y.F."/>
            <person name="Huang M.D."/>
            <person name="Li C.Y."/>
            <person name="Huang L."/>
            <person name="Wang Z.W."/>
            <person name="Zhao X."/>
            <person name="Zhong W.Y."/>
            <person name="Peng D.H."/>
            <person name="Ahmad S."/>
            <person name="Lan S."/>
            <person name="Zhang J.S."/>
            <person name="Tsai W.C."/>
            <person name="Van de Peer Y."/>
            <person name="Liu Z.J."/>
        </authorList>
    </citation>
    <scope>NUCLEOTIDE SEQUENCE</scope>
    <source>
        <strain evidence="2">CP</strain>
    </source>
</reference>
<name>A0AAV9DLP7_ACOCL</name>
<proteinExistence type="predicted"/>
<evidence type="ECO:0000313" key="3">
    <source>
        <dbReference type="Proteomes" id="UP001180020"/>
    </source>
</evidence>
<reference evidence="2" key="2">
    <citation type="submission" date="2023-06" db="EMBL/GenBank/DDBJ databases">
        <authorList>
            <person name="Ma L."/>
            <person name="Liu K.-W."/>
            <person name="Li Z."/>
            <person name="Hsiao Y.-Y."/>
            <person name="Qi Y."/>
            <person name="Fu T."/>
            <person name="Tang G."/>
            <person name="Zhang D."/>
            <person name="Sun W.-H."/>
            <person name="Liu D.-K."/>
            <person name="Li Y."/>
            <person name="Chen G.-Z."/>
            <person name="Liu X.-D."/>
            <person name="Liao X.-Y."/>
            <person name="Jiang Y.-T."/>
            <person name="Yu X."/>
            <person name="Hao Y."/>
            <person name="Huang J."/>
            <person name="Zhao X.-W."/>
            <person name="Ke S."/>
            <person name="Chen Y.-Y."/>
            <person name="Wu W.-L."/>
            <person name="Hsu J.-L."/>
            <person name="Lin Y.-F."/>
            <person name="Huang M.-D."/>
            <person name="Li C.-Y."/>
            <person name="Huang L."/>
            <person name="Wang Z.-W."/>
            <person name="Zhao X."/>
            <person name="Zhong W.-Y."/>
            <person name="Peng D.-H."/>
            <person name="Ahmad S."/>
            <person name="Lan S."/>
            <person name="Zhang J.-S."/>
            <person name="Tsai W.-C."/>
            <person name="Van De Peer Y."/>
            <person name="Liu Z.-J."/>
        </authorList>
    </citation>
    <scope>NUCLEOTIDE SEQUENCE</scope>
    <source>
        <strain evidence="2">CP</strain>
        <tissue evidence="2">Leaves</tissue>
    </source>
</reference>
<evidence type="ECO:0000256" key="1">
    <source>
        <dbReference type="SAM" id="MobiDB-lite"/>
    </source>
</evidence>
<dbReference type="AlphaFoldDB" id="A0AAV9DLP7"/>
<accession>A0AAV9DLP7</accession>
<organism evidence="2 3">
    <name type="scientific">Acorus calamus</name>
    <name type="common">Sweet flag</name>
    <dbReference type="NCBI Taxonomy" id="4465"/>
    <lineage>
        <taxon>Eukaryota</taxon>
        <taxon>Viridiplantae</taxon>
        <taxon>Streptophyta</taxon>
        <taxon>Embryophyta</taxon>
        <taxon>Tracheophyta</taxon>
        <taxon>Spermatophyta</taxon>
        <taxon>Magnoliopsida</taxon>
        <taxon>Liliopsida</taxon>
        <taxon>Acoraceae</taxon>
        <taxon>Acorus</taxon>
    </lineage>
</organism>
<feature type="region of interest" description="Disordered" evidence="1">
    <location>
        <begin position="39"/>
        <end position="145"/>
    </location>
</feature>
<feature type="compositionally biased region" description="Polar residues" evidence="1">
    <location>
        <begin position="39"/>
        <end position="58"/>
    </location>
</feature>
<dbReference type="Proteomes" id="UP001180020">
    <property type="component" value="Unassembled WGS sequence"/>
</dbReference>
<comment type="caution">
    <text evidence="2">The sequence shown here is derived from an EMBL/GenBank/DDBJ whole genome shotgun (WGS) entry which is preliminary data.</text>
</comment>
<feature type="compositionally biased region" description="Low complexity" evidence="1">
    <location>
        <begin position="118"/>
        <end position="129"/>
    </location>
</feature>
<protein>
    <submittedName>
        <fullName evidence="2">Uncharacterized protein</fullName>
    </submittedName>
</protein>
<feature type="compositionally biased region" description="Polar residues" evidence="1">
    <location>
        <begin position="107"/>
        <end position="117"/>
    </location>
</feature>
<gene>
    <name evidence="2" type="ORF">QJS10_CPB12g01261</name>
</gene>
<keyword evidence="3" id="KW-1185">Reference proteome</keyword>
<sequence>MLGEKTTPPHLDIGDQTITPTTGGVFVAKVVPLPKEISHSLSQDNSSIAPTSTPSHNSAYVAISHTPSLGETAKDTPPKSSSEIVTKAQAPIIQQEASNVKPKRSKNSTVPYSTQSVQGQGTKQGNKQSKQSKKQAKSQSQAHAC</sequence>
<evidence type="ECO:0000313" key="2">
    <source>
        <dbReference type="EMBL" id="KAK1302601.1"/>
    </source>
</evidence>